<evidence type="ECO:0008006" key="3">
    <source>
        <dbReference type="Google" id="ProtNLM"/>
    </source>
</evidence>
<comment type="caution">
    <text evidence="1">The sequence shown here is derived from an EMBL/GenBank/DDBJ whole genome shotgun (WGS) entry which is preliminary data.</text>
</comment>
<dbReference type="AlphaFoldDB" id="A0A8J6N9K4"/>
<accession>A0A8J6N9K4</accession>
<organism evidence="1 2">
    <name type="scientific">Candidatus Desulfatifera sulfidica</name>
    <dbReference type="NCBI Taxonomy" id="2841691"/>
    <lineage>
        <taxon>Bacteria</taxon>
        <taxon>Pseudomonadati</taxon>
        <taxon>Thermodesulfobacteriota</taxon>
        <taxon>Desulfobulbia</taxon>
        <taxon>Desulfobulbales</taxon>
        <taxon>Desulfobulbaceae</taxon>
        <taxon>Candidatus Desulfatifera</taxon>
    </lineage>
</organism>
<dbReference type="EMBL" id="JACNLK010000090">
    <property type="protein sequence ID" value="MBC8209327.1"/>
    <property type="molecule type" value="Genomic_DNA"/>
</dbReference>
<evidence type="ECO:0000313" key="1">
    <source>
        <dbReference type="EMBL" id="MBC8209327.1"/>
    </source>
</evidence>
<evidence type="ECO:0000313" key="2">
    <source>
        <dbReference type="Proteomes" id="UP000599024"/>
    </source>
</evidence>
<reference evidence="1 2" key="1">
    <citation type="submission" date="2020-08" db="EMBL/GenBank/DDBJ databases">
        <title>Bridging the membrane lipid divide: bacteria of the FCB group superphylum have the potential to synthesize archaeal ether lipids.</title>
        <authorList>
            <person name="Villanueva L."/>
            <person name="Von Meijenfeldt F.A.B."/>
            <person name="Westbye A.B."/>
            <person name="Yadav S."/>
            <person name="Hopmans E.C."/>
            <person name="Dutilh B.E."/>
            <person name="Sinninghe Damste J.S."/>
        </authorList>
    </citation>
    <scope>NUCLEOTIDE SEQUENCE [LARGE SCALE GENOMIC DNA]</scope>
    <source>
        <strain evidence="1">NIOZ-UU81</strain>
    </source>
</reference>
<proteinExistence type="predicted"/>
<protein>
    <recommendedName>
        <fullName evidence="3">Cytoplasmic protein</fullName>
    </recommendedName>
</protein>
<sequence>MDFDPHQICFGLNQETDRRSFAWFLRLAGQQEFAELLSSRLNSDEIEALTNTLTGLFKEHLSEDEYHTHFLREETPHHHHPEEIP</sequence>
<dbReference type="Proteomes" id="UP000599024">
    <property type="component" value="Unassembled WGS sequence"/>
</dbReference>
<name>A0A8J6N9K4_9BACT</name>
<gene>
    <name evidence="1" type="ORF">H8E79_09215</name>
</gene>